<gene>
    <name evidence="1" type="ORF">EG343_03590</name>
</gene>
<reference evidence="1 2" key="1">
    <citation type="submission" date="2018-11" db="EMBL/GenBank/DDBJ databases">
        <title>Proposal to divide the Flavobacteriaceae and reorganize its genera based on Amino Acid Identity values calculated from whole genome sequences.</title>
        <authorList>
            <person name="Nicholson A.C."/>
            <person name="Gulvik C.A."/>
            <person name="Whitney A.M."/>
            <person name="Humrighouse B.W."/>
            <person name="Bell M."/>
            <person name="Holmes B."/>
            <person name="Steigerwalt A.G."/>
            <person name="Villarma A."/>
            <person name="Sheth M."/>
            <person name="Batra D."/>
            <person name="Pryor J."/>
            <person name="Bernardet J.-F."/>
            <person name="Hugo C."/>
            <person name="Kampfer P."/>
            <person name="Newman J."/>
            <person name="McQuiston J.R."/>
        </authorList>
    </citation>
    <scope>NUCLEOTIDE SEQUENCE [LARGE SCALE GENOMIC DNA]</scope>
    <source>
        <strain evidence="1 2">G0041</strain>
    </source>
</reference>
<dbReference type="InterPro" id="IPR032710">
    <property type="entry name" value="NTF2-like_dom_sf"/>
</dbReference>
<name>A0AAD0YI42_CHRNA</name>
<organism evidence="1 2">
    <name type="scientific">Chryseobacterium nakagawai</name>
    <dbReference type="NCBI Taxonomy" id="1241982"/>
    <lineage>
        <taxon>Bacteria</taxon>
        <taxon>Pseudomonadati</taxon>
        <taxon>Bacteroidota</taxon>
        <taxon>Flavobacteriia</taxon>
        <taxon>Flavobacteriales</taxon>
        <taxon>Weeksellaceae</taxon>
        <taxon>Chryseobacterium group</taxon>
        <taxon>Chryseobacterium</taxon>
    </lineage>
</organism>
<dbReference type="Gene3D" id="3.10.450.50">
    <property type="match status" value="1"/>
</dbReference>
<accession>A0AAD0YI42</accession>
<evidence type="ECO:0008006" key="3">
    <source>
        <dbReference type="Google" id="ProtNLM"/>
    </source>
</evidence>
<sequence length="148" mass="16710">MDELKINTIIQGLSDSLQTRSYDKFVSYFTESAIFEIPFTVNGKIVINGKENIKKHFENVQQNPLAQLIEIEDVYTKIYHCIDTQTATVEYFTEGKSLATNEPFEIQSSIALIKFDVSGIVYYKDFPNTLGIAQKAGVLSQLAGSWIK</sequence>
<dbReference type="SUPFAM" id="SSF54427">
    <property type="entry name" value="NTF2-like"/>
    <property type="match status" value="1"/>
</dbReference>
<dbReference type="EMBL" id="CP033923">
    <property type="protein sequence ID" value="AZA89775.1"/>
    <property type="molecule type" value="Genomic_DNA"/>
</dbReference>
<dbReference type="Proteomes" id="UP000278288">
    <property type="component" value="Chromosome"/>
</dbReference>
<dbReference type="RefSeq" id="WP_123856239.1">
    <property type="nucleotide sequence ID" value="NZ_CP033923.1"/>
</dbReference>
<protein>
    <recommendedName>
        <fullName evidence="3">SnoaL-like domain-containing protein</fullName>
    </recommendedName>
</protein>
<evidence type="ECO:0000313" key="1">
    <source>
        <dbReference type="EMBL" id="AZA89775.1"/>
    </source>
</evidence>
<evidence type="ECO:0000313" key="2">
    <source>
        <dbReference type="Proteomes" id="UP000278288"/>
    </source>
</evidence>
<proteinExistence type="predicted"/>
<keyword evidence="2" id="KW-1185">Reference proteome</keyword>
<dbReference type="AlphaFoldDB" id="A0AAD0YI42"/>
<dbReference type="KEGG" id="cnk:EG343_03590"/>